<feature type="transmembrane region" description="Helical" evidence="8">
    <location>
        <begin position="12"/>
        <end position="32"/>
    </location>
</feature>
<accession>A0A345D9M8</accession>
<proteinExistence type="inferred from homology"/>
<comment type="subcellular location">
    <subcellularLocation>
        <location evidence="1 8">Cell membrane</location>
        <topology evidence="1 8">Multi-pass membrane protein</topology>
    </subcellularLocation>
</comment>
<name>A0A345D9M8_9BURK</name>
<keyword evidence="11" id="KW-1185">Reference proteome</keyword>
<protein>
    <submittedName>
        <fullName evidence="10">Putrescine transport system permease protein PotH</fullName>
    </submittedName>
</protein>
<evidence type="ECO:0000256" key="3">
    <source>
        <dbReference type="ARBA" id="ARBA00022448"/>
    </source>
</evidence>
<dbReference type="PANTHER" id="PTHR42929:SF3">
    <property type="entry name" value="PUTRESCINE TRANSPORT SYSTEM PERMEASE PROTEIN POTH"/>
    <property type="match status" value="1"/>
</dbReference>
<keyword evidence="4" id="KW-1003">Cell membrane</keyword>
<dbReference type="SUPFAM" id="SSF161098">
    <property type="entry name" value="MetI-like"/>
    <property type="match status" value="1"/>
</dbReference>
<dbReference type="Gene3D" id="1.10.3720.10">
    <property type="entry name" value="MetI-like"/>
    <property type="match status" value="1"/>
</dbReference>
<feature type="transmembrane region" description="Helical" evidence="8">
    <location>
        <begin position="211"/>
        <end position="233"/>
    </location>
</feature>
<feature type="transmembrane region" description="Helical" evidence="8">
    <location>
        <begin position="82"/>
        <end position="102"/>
    </location>
</feature>
<keyword evidence="6 8" id="KW-1133">Transmembrane helix</keyword>
<keyword evidence="5 8" id="KW-0812">Transmembrane</keyword>
<feature type="transmembrane region" description="Helical" evidence="8">
    <location>
        <begin position="114"/>
        <end position="133"/>
    </location>
</feature>
<evidence type="ECO:0000313" key="11">
    <source>
        <dbReference type="Proteomes" id="UP000252182"/>
    </source>
</evidence>
<dbReference type="PROSITE" id="PS50928">
    <property type="entry name" value="ABC_TM1"/>
    <property type="match status" value="1"/>
</dbReference>
<dbReference type="GO" id="GO:0055085">
    <property type="term" value="P:transmembrane transport"/>
    <property type="evidence" value="ECO:0007669"/>
    <property type="project" value="InterPro"/>
</dbReference>
<evidence type="ECO:0000256" key="4">
    <source>
        <dbReference type="ARBA" id="ARBA00022475"/>
    </source>
</evidence>
<evidence type="ECO:0000256" key="2">
    <source>
        <dbReference type="ARBA" id="ARBA00007069"/>
    </source>
</evidence>
<evidence type="ECO:0000256" key="5">
    <source>
        <dbReference type="ARBA" id="ARBA00022692"/>
    </source>
</evidence>
<dbReference type="PANTHER" id="PTHR42929">
    <property type="entry name" value="INNER MEMBRANE ABC TRANSPORTER PERMEASE PROTEIN YDCU-RELATED-RELATED"/>
    <property type="match status" value="1"/>
</dbReference>
<evidence type="ECO:0000313" key="10">
    <source>
        <dbReference type="EMBL" id="AXF85066.1"/>
    </source>
</evidence>
<evidence type="ECO:0000256" key="8">
    <source>
        <dbReference type="RuleBase" id="RU363032"/>
    </source>
</evidence>
<comment type="similarity">
    <text evidence="2">Belongs to the binding-protein-dependent transport system permease family. CysTW subfamily.</text>
</comment>
<dbReference type="GO" id="GO:0005886">
    <property type="term" value="C:plasma membrane"/>
    <property type="evidence" value="ECO:0007669"/>
    <property type="project" value="UniProtKB-SubCell"/>
</dbReference>
<feature type="domain" description="ABC transmembrane type-1" evidence="9">
    <location>
        <begin position="78"/>
        <end position="288"/>
    </location>
</feature>
<dbReference type="Proteomes" id="UP000252182">
    <property type="component" value="Chromosome"/>
</dbReference>
<dbReference type="CDD" id="cd06261">
    <property type="entry name" value="TM_PBP2"/>
    <property type="match status" value="1"/>
</dbReference>
<sequence length="299" mass="33941">MKLTQSSRGKWLVIGLPYFWLLVMLLLPFLFLGQVSVSEMENGGGFLKIYRHDGWFFKDNFIPIWNDIINGGTYRTAYLSSLYYAALTAFWCLIIGYPFAYFMARARKELQPTLLLFVMLPFWISMLIRVYAIKVLFNDSGFLVTSISGLLQRFGLIDDPLHVLGTPFSMMFGMVYVYIPFMILPLYSTLSKMDPRYWEASADLGATPIKTFFLITVPLSKAGIIAGLMLVFIPCVGEYVIPQLLGGADILMIGRVLADEYFQNANWPLASALAITIILLVIIPMMILNKYEEKAGEFK</sequence>
<reference evidence="11" key="1">
    <citation type="submission" date="2018-07" db="EMBL/GenBank/DDBJ databases">
        <authorList>
            <person name="Kim H."/>
        </authorList>
    </citation>
    <scope>NUCLEOTIDE SEQUENCE [LARGE SCALE GENOMIC DNA]</scope>
    <source>
        <strain evidence="11">F02</strain>
    </source>
</reference>
<keyword evidence="3 8" id="KW-0813">Transport</keyword>
<feature type="transmembrane region" description="Helical" evidence="8">
    <location>
        <begin position="168"/>
        <end position="190"/>
    </location>
</feature>
<keyword evidence="7 8" id="KW-0472">Membrane</keyword>
<evidence type="ECO:0000259" key="9">
    <source>
        <dbReference type="PROSITE" id="PS50928"/>
    </source>
</evidence>
<evidence type="ECO:0000256" key="1">
    <source>
        <dbReference type="ARBA" id="ARBA00004651"/>
    </source>
</evidence>
<evidence type="ECO:0000256" key="7">
    <source>
        <dbReference type="ARBA" id="ARBA00023136"/>
    </source>
</evidence>
<dbReference type="RefSeq" id="WP_114562305.1">
    <property type="nucleotide sequence ID" value="NZ_CP031124.1"/>
</dbReference>
<dbReference type="Pfam" id="PF00528">
    <property type="entry name" value="BPD_transp_1"/>
    <property type="match status" value="1"/>
</dbReference>
<organism evidence="10 11">
    <name type="scientific">Ephemeroptericola cinctiostellae</name>
    <dbReference type="NCBI Taxonomy" id="2268024"/>
    <lineage>
        <taxon>Bacteria</taxon>
        <taxon>Pseudomonadati</taxon>
        <taxon>Pseudomonadota</taxon>
        <taxon>Betaproteobacteria</taxon>
        <taxon>Burkholderiales</taxon>
        <taxon>Burkholderiaceae</taxon>
        <taxon>Ephemeroptericola</taxon>
    </lineage>
</organism>
<dbReference type="KEGG" id="hyf:DTO96_100785"/>
<dbReference type="InterPro" id="IPR035906">
    <property type="entry name" value="MetI-like_sf"/>
</dbReference>
<dbReference type="AlphaFoldDB" id="A0A345D9M8"/>
<dbReference type="InterPro" id="IPR000515">
    <property type="entry name" value="MetI-like"/>
</dbReference>
<dbReference type="OrthoDB" id="9808619at2"/>
<evidence type="ECO:0000256" key="6">
    <source>
        <dbReference type="ARBA" id="ARBA00022989"/>
    </source>
</evidence>
<dbReference type="EMBL" id="CP031124">
    <property type="protein sequence ID" value="AXF85066.1"/>
    <property type="molecule type" value="Genomic_DNA"/>
</dbReference>
<feature type="transmembrane region" description="Helical" evidence="8">
    <location>
        <begin position="269"/>
        <end position="288"/>
    </location>
</feature>
<gene>
    <name evidence="10" type="primary">potH</name>
    <name evidence="10" type="ORF">DTO96_100785</name>
</gene>